<gene>
    <name evidence="2" type="ORF">MW084_23895</name>
</gene>
<dbReference type="EMBL" id="CP095474">
    <property type="protein sequence ID" value="URN18488.1"/>
    <property type="molecule type" value="Genomic_DNA"/>
</dbReference>
<name>A0ABY4TLA5_9ACTN</name>
<keyword evidence="3" id="KW-1185">Reference proteome</keyword>
<sequence>MNPAFRDNRGTCRFASADFARLDVDRVMHRVTVLGEPVKGPTGSVSRAVAGEPLRA</sequence>
<organism evidence="2 3">
    <name type="scientific">Streptomyces sudanensis</name>
    <dbReference type="NCBI Taxonomy" id="436397"/>
    <lineage>
        <taxon>Bacteria</taxon>
        <taxon>Bacillati</taxon>
        <taxon>Actinomycetota</taxon>
        <taxon>Actinomycetes</taxon>
        <taxon>Kitasatosporales</taxon>
        <taxon>Streptomycetaceae</taxon>
        <taxon>Streptomyces</taxon>
    </lineage>
</organism>
<reference evidence="2" key="1">
    <citation type="submission" date="2022-04" db="EMBL/GenBank/DDBJ databases">
        <title>Systematic whole-genome sequencing reveals an unexpected diversity among actinomycetoma pathogens and provides insights into their antibacterial susceptibilities.</title>
        <authorList>
            <person name="Watson A.K."/>
            <person name="Kepplinger B."/>
            <person name="Bakhiet S.M."/>
            <person name="Mhmoud N.A."/>
            <person name="Chapman J."/>
            <person name="Allenby N."/>
            <person name="Mickiewicz K."/>
            <person name="Goodfellow M."/>
            <person name="Fahal A.H."/>
            <person name="Errington J."/>
        </authorList>
    </citation>
    <scope>NUCLEOTIDE SEQUENCE</scope>
    <source>
        <strain evidence="2">SD 504</strain>
    </source>
</reference>
<evidence type="ECO:0000313" key="3">
    <source>
        <dbReference type="Proteomes" id="UP001056383"/>
    </source>
</evidence>
<dbReference type="RefSeq" id="WP_193789357.1">
    <property type="nucleotide sequence ID" value="NZ_CP095474.1"/>
</dbReference>
<dbReference type="Proteomes" id="UP001056383">
    <property type="component" value="Chromosome"/>
</dbReference>
<protein>
    <submittedName>
        <fullName evidence="2">Uncharacterized protein</fullName>
    </submittedName>
</protein>
<accession>A0ABY4TLA5</accession>
<evidence type="ECO:0000313" key="2">
    <source>
        <dbReference type="EMBL" id="URN18488.1"/>
    </source>
</evidence>
<evidence type="ECO:0000256" key="1">
    <source>
        <dbReference type="SAM" id="MobiDB-lite"/>
    </source>
</evidence>
<feature type="region of interest" description="Disordered" evidence="1">
    <location>
        <begin position="36"/>
        <end position="56"/>
    </location>
</feature>
<proteinExistence type="predicted"/>